<sequence length="225" mass="25412">MEREEAAAIVEPYATFLQILHELLTERQRYTSTAMTTVVLKTLGVLLCAAFISAQVMPMPGFDLEKMGGKWYLVGFATNAERFVSHYKADMKMATAIMVPTEDGDLDLSYSHLQSDGTCFRMHNLAKKTEIPGRFVFDNEIWGNSNDMRVVDAKFDEYAIVHTIKTKGGKSEILNKLHTRTTKIPDDLKEKFKQFSLDTGILEENIAILPMNGECPDAQENLKHL</sequence>
<evidence type="ECO:0000313" key="5">
    <source>
        <dbReference type="Proteomes" id="UP000290572"/>
    </source>
</evidence>
<evidence type="ECO:0000256" key="1">
    <source>
        <dbReference type="ARBA" id="ARBA00006889"/>
    </source>
</evidence>
<organism evidence="4 5">
    <name type="scientific">Labeo rohita</name>
    <name type="common">Indian major carp</name>
    <name type="synonym">Cyprinus rohita</name>
    <dbReference type="NCBI Taxonomy" id="84645"/>
    <lineage>
        <taxon>Eukaryota</taxon>
        <taxon>Metazoa</taxon>
        <taxon>Chordata</taxon>
        <taxon>Craniata</taxon>
        <taxon>Vertebrata</taxon>
        <taxon>Euteleostomi</taxon>
        <taxon>Actinopterygii</taxon>
        <taxon>Neopterygii</taxon>
        <taxon>Teleostei</taxon>
        <taxon>Ostariophysi</taxon>
        <taxon>Cypriniformes</taxon>
        <taxon>Cyprinidae</taxon>
        <taxon>Labeoninae</taxon>
        <taxon>Labeonini</taxon>
        <taxon>Labeo</taxon>
    </lineage>
</organism>
<dbReference type="STRING" id="84645.A0A498N741"/>
<dbReference type="InterPro" id="IPR012674">
    <property type="entry name" value="Calycin"/>
</dbReference>
<comment type="caution">
    <text evidence="4">The sequence shown here is derived from an EMBL/GenBank/DDBJ whole genome shotgun (WGS) entry which is preliminary data.</text>
</comment>
<dbReference type="Pfam" id="PF00061">
    <property type="entry name" value="Lipocalin"/>
    <property type="match status" value="1"/>
</dbReference>
<dbReference type="PRINTS" id="PR01254">
    <property type="entry name" value="PGNDSYNTHASE"/>
</dbReference>
<feature type="domain" description="Lipocalin/cytosolic fatty-acid binding" evidence="3">
    <location>
        <begin position="69"/>
        <end position="209"/>
    </location>
</feature>
<dbReference type="Proteomes" id="UP000290572">
    <property type="component" value="Unassembled WGS sequence"/>
</dbReference>
<dbReference type="GO" id="GO:0036094">
    <property type="term" value="F:small molecule binding"/>
    <property type="evidence" value="ECO:0007669"/>
    <property type="project" value="InterPro"/>
</dbReference>
<keyword evidence="5" id="KW-1185">Reference proteome</keyword>
<name>A0A498N741_LABRO</name>
<evidence type="ECO:0000256" key="2">
    <source>
        <dbReference type="SAM" id="Phobius"/>
    </source>
</evidence>
<dbReference type="PANTHER" id="PTHR11430">
    <property type="entry name" value="LIPOCALIN"/>
    <property type="match status" value="1"/>
</dbReference>
<comment type="similarity">
    <text evidence="1">Belongs to the calycin superfamily. Lipocalin family.</text>
</comment>
<gene>
    <name evidence="4" type="ORF">ROHU_019966</name>
</gene>
<feature type="transmembrane region" description="Helical" evidence="2">
    <location>
        <begin position="38"/>
        <end position="57"/>
    </location>
</feature>
<keyword evidence="2" id="KW-1133">Transmembrane helix</keyword>
<dbReference type="EMBL" id="QBIY01012003">
    <property type="protein sequence ID" value="RXN27512.1"/>
    <property type="molecule type" value="Genomic_DNA"/>
</dbReference>
<reference evidence="4 5" key="1">
    <citation type="submission" date="2018-03" db="EMBL/GenBank/DDBJ databases">
        <title>Draft genome sequence of Rohu Carp (Labeo rohita).</title>
        <authorList>
            <person name="Das P."/>
            <person name="Kushwaha B."/>
            <person name="Joshi C.G."/>
            <person name="Kumar D."/>
            <person name="Nagpure N.S."/>
            <person name="Sahoo L."/>
            <person name="Das S.P."/>
            <person name="Bit A."/>
            <person name="Patnaik S."/>
            <person name="Meher P.K."/>
            <person name="Jayasankar P."/>
            <person name="Koringa P.G."/>
            <person name="Patel N.V."/>
            <person name="Hinsu A.T."/>
            <person name="Kumar R."/>
            <person name="Pandey M."/>
            <person name="Agarwal S."/>
            <person name="Srivastava S."/>
            <person name="Singh M."/>
            <person name="Iquebal M.A."/>
            <person name="Jaiswal S."/>
            <person name="Angadi U.B."/>
            <person name="Kumar N."/>
            <person name="Raza M."/>
            <person name="Shah T.M."/>
            <person name="Rai A."/>
            <person name="Jena J.K."/>
        </authorList>
    </citation>
    <scope>NUCLEOTIDE SEQUENCE [LARGE SCALE GENOMIC DNA]</scope>
    <source>
        <strain evidence="4">DASCIFA01</strain>
        <tissue evidence="4">Testis</tissue>
    </source>
</reference>
<keyword evidence="2" id="KW-0472">Membrane</keyword>
<keyword evidence="2" id="KW-0812">Transmembrane</keyword>
<evidence type="ECO:0000313" key="4">
    <source>
        <dbReference type="EMBL" id="RXN27512.1"/>
    </source>
</evidence>
<proteinExistence type="inferred from homology"/>
<dbReference type="InterPro" id="IPR002345">
    <property type="entry name" value="Lipocalin"/>
</dbReference>
<dbReference type="InterPro" id="IPR000566">
    <property type="entry name" value="Lipocln_cytosolic_FA-bd_dom"/>
</dbReference>
<dbReference type="AlphaFoldDB" id="A0A498N741"/>
<evidence type="ECO:0000259" key="3">
    <source>
        <dbReference type="Pfam" id="PF00061"/>
    </source>
</evidence>
<dbReference type="Gene3D" id="2.40.128.20">
    <property type="match status" value="1"/>
</dbReference>
<dbReference type="PRINTS" id="PR00179">
    <property type="entry name" value="LIPOCALIN"/>
</dbReference>
<protein>
    <submittedName>
        <fullName evidence="4">Lipocalin-like protein</fullName>
    </submittedName>
</protein>
<dbReference type="PANTHER" id="PTHR11430:SF139">
    <property type="entry name" value="LIPOCALIN-15 PRECURSOR-RELATED"/>
    <property type="match status" value="1"/>
</dbReference>
<accession>A0A498N741</accession>
<dbReference type="SUPFAM" id="SSF50814">
    <property type="entry name" value="Lipocalins"/>
    <property type="match status" value="1"/>
</dbReference>